<reference evidence="2 3" key="1">
    <citation type="submission" date="2018-05" db="EMBL/GenBank/DDBJ databases">
        <title>Draft genome of Methanospirillum lacunae Ki8-1.</title>
        <authorList>
            <person name="Dueholm M.S."/>
            <person name="Nielsen P.H."/>
            <person name="Bakmann L.F."/>
            <person name="Otzen D.E."/>
        </authorList>
    </citation>
    <scope>NUCLEOTIDE SEQUENCE [LARGE SCALE GENOMIC DNA]</scope>
    <source>
        <strain evidence="2 3">Ki8-1</strain>
    </source>
</reference>
<protein>
    <recommendedName>
        <fullName evidence="1">HEPN domain-containing protein</fullName>
    </recommendedName>
</protein>
<evidence type="ECO:0000313" key="3">
    <source>
        <dbReference type="Proteomes" id="UP000245657"/>
    </source>
</evidence>
<sequence length="144" mass="16194">MKAEQWLNRADHELVLAQELLNAGSFLWAASYAHRALEYILEGLIVMKTGVRPERGSTLSELHHATRQYIPDTLDQPINALLDITPFAWQSDISAEQIVFLTEKRVHELIEGGKMVLSWAREEWAKEQATAPSSGAEDHGNSTE</sequence>
<feature type="domain" description="HEPN" evidence="1">
    <location>
        <begin position="3"/>
        <end position="122"/>
    </location>
</feature>
<proteinExistence type="predicted"/>
<comment type="caution">
    <text evidence="2">The sequence shown here is derived from an EMBL/GenBank/DDBJ whole genome shotgun (WGS) entry which is preliminary data.</text>
</comment>
<organism evidence="2 3">
    <name type="scientific">Methanospirillum lacunae</name>
    <dbReference type="NCBI Taxonomy" id="668570"/>
    <lineage>
        <taxon>Archaea</taxon>
        <taxon>Methanobacteriati</taxon>
        <taxon>Methanobacteriota</taxon>
        <taxon>Stenosarchaea group</taxon>
        <taxon>Methanomicrobia</taxon>
        <taxon>Methanomicrobiales</taxon>
        <taxon>Methanospirillaceae</taxon>
        <taxon>Methanospirillum</taxon>
    </lineage>
</organism>
<name>A0A2V2MXQ9_9EURY</name>
<dbReference type="SUPFAM" id="SSF81593">
    <property type="entry name" value="Nucleotidyltransferase substrate binding subunit/domain"/>
    <property type="match status" value="1"/>
</dbReference>
<dbReference type="RefSeq" id="WP_109968688.1">
    <property type="nucleotide sequence ID" value="NZ_CP176093.1"/>
</dbReference>
<evidence type="ECO:0000259" key="1">
    <source>
        <dbReference type="Pfam" id="PF05168"/>
    </source>
</evidence>
<dbReference type="AlphaFoldDB" id="A0A2V2MXQ9"/>
<accession>A0A2V2MXQ9</accession>
<dbReference type="GeneID" id="97547927"/>
<dbReference type="InterPro" id="IPR007842">
    <property type="entry name" value="HEPN_dom"/>
</dbReference>
<dbReference type="Pfam" id="PF05168">
    <property type="entry name" value="HEPN"/>
    <property type="match status" value="1"/>
</dbReference>
<dbReference type="EMBL" id="QGMY01000007">
    <property type="protein sequence ID" value="PWR72199.1"/>
    <property type="molecule type" value="Genomic_DNA"/>
</dbReference>
<dbReference type="Proteomes" id="UP000245657">
    <property type="component" value="Unassembled WGS sequence"/>
</dbReference>
<dbReference type="Gene3D" id="1.20.120.330">
    <property type="entry name" value="Nucleotidyltransferases domain 2"/>
    <property type="match status" value="1"/>
</dbReference>
<gene>
    <name evidence="2" type="ORF">DK846_09455</name>
</gene>
<evidence type="ECO:0000313" key="2">
    <source>
        <dbReference type="EMBL" id="PWR72199.1"/>
    </source>
</evidence>
<keyword evidence="3" id="KW-1185">Reference proteome</keyword>